<dbReference type="EMBL" id="FOLQ01000004">
    <property type="protein sequence ID" value="SFD24549.1"/>
    <property type="molecule type" value="Genomic_DNA"/>
</dbReference>
<evidence type="ECO:0000313" key="1">
    <source>
        <dbReference type="EMBL" id="SFD24549.1"/>
    </source>
</evidence>
<reference evidence="1 2" key="1">
    <citation type="submission" date="2016-10" db="EMBL/GenBank/DDBJ databases">
        <authorList>
            <person name="de Groot N.N."/>
        </authorList>
    </citation>
    <scope>NUCLEOTIDE SEQUENCE [LARGE SCALE GENOMIC DNA]</scope>
    <source>
        <strain evidence="1 2">DSM 26130</strain>
    </source>
</reference>
<sequence>MKLHETLNPLKGAFLILNQSPLQGVGGIANS</sequence>
<evidence type="ECO:0000313" key="2">
    <source>
        <dbReference type="Proteomes" id="UP000198598"/>
    </source>
</evidence>
<organism evidence="1 2">
    <name type="scientific">Spirosoma endophyticum</name>
    <dbReference type="NCBI Taxonomy" id="662367"/>
    <lineage>
        <taxon>Bacteria</taxon>
        <taxon>Pseudomonadati</taxon>
        <taxon>Bacteroidota</taxon>
        <taxon>Cytophagia</taxon>
        <taxon>Cytophagales</taxon>
        <taxon>Cytophagaceae</taxon>
        <taxon>Spirosoma</taxon>
    </lineage>
</organism>
<proteinExistence type="predicted"/>
<dbReference type="Proteomes" id="UP000198598">
    <property type="component" value="Unassembled WGS sequence"/>
</dbReference>
<name>A0A1I1QR76_9BACT</name>
<keyword evidence="2" id="KW-1185">Reference proteome</keyword>
<gene>
    <name evidence="1" type="ORF">SAMN05216167_10477</name>
</gene>
<protein>
    <submittedName>
        <fullName evidence="1">Uncharacterized protein</fullName>
    </submittedName>
</protein>
<dbReference type="AlphaFoldDB" id="A0A1I1QR76"/>
<accession>A0A1I1QR76</accession>